<organism evidence="2">
    <name type="scientific">Trichophyton rubrum CBS 288.86</name>
    <dbReference type="NCBI Taxonomy" id="1215330"/>
    <lineage>
        <taxon>Eukaryota</taxon>
        <taxon>Fungi</taxon>
        <taxon>Dikarya</taxon>
        <taxon>Ascomycota</taxon>
        <taxon>Pezizomycotina</taxon>
        <taxon>Eurotiomycetes</taxon>
        <taxon>Eurotiomycetidae</taxon>
        <taxon>Onygenales</taxon>
        <taxon>Arthrodermataceae</taxon>
        <taxon>Trichophyton</taxon>
    </lineage>
</organism>
<proteinExistence type="predicted"/>
<dbReference type="OrthoDB" id="10253869at2759"/>
<name>A0A022VNF7_TRIRU</name>
<accession>A0A022VNF7</accession>
<evidence type="ECO:0000313" key="2">
    <source>
        <dbReference type="EMBL" id="EZF47526.1"/>
    </source>
</evidence>
<dbReference type="Proteomes" id="UP000023758">
    <property type="component" value="Unassembled WGS sequence"/>
</dbReference>
<dbReference type="AlphaFoldDB" id="A0A022VNF7"/>
<gene>
    <name evidence="2" type="ORF">H103_08628</name>
</gene>
<dbReference type="HOGENOM" id="CLU_057355_0_0_1"/>
<dbReference type="InterPro" id="IPR001031">
    <property type="entry name" value="Thioesterase"/>
</dbReference>
<reference evidence="2" key="1">
    <citation type="submission" date="2014-02" db="EMBL/GenBank/DDBJ databases">
        <title>The Genome Sequence of Trichophyton rubrum (morphotype fischeri) CBS 288.86.</title>
        <authorList>
            <consortium name="The Broad Institute Genomics Platform"/>
            <person name="Cuomo C.A."/>
            <person name="White T.C."/>
            <person name="Graser Y."/>
            <person name="Martinez-Rossi N."/>
            <person name="Heitman J."/>
            <person name="Young S.K."/>
            <person name="Zeng Q."/>
            <person name="Gargeya S."/>
            <person name="Abouelleil A."/>
            <person name="Alvarado L."/>
            <person name="Chapman S.B."/>
            <person name="Gainer-Dewar J."/>
            <person name="Goldberg J."/>
            <person name="Griggs A."/>
            <person name="Gujja S."/>
            <person name="Hansen M."/>
            <person name="Howarth C."/>
            <person name="Imamovic A."/>
            <person name="Larimer J."/>
            <person name="Martinez D."/>
            <person name="Murphy C."/>
            <person name="Pearson M.D."/>
            <person name="Persinoti G."/>
            <person name="Poon T."/>
            <person name="Priest M."/>
            <person name="Roberts A.D."/>
            <person name="Saif S."/>
            <person name="Shea T.D."/>
            <person name="Sykes S.N."/>
            <person name="Wortman J."/>
            <person name="Nusbaum C."/>
            <person name="Birren B."/>
        </authorList>
    </citation>
    <scope>NUCLEOTIDE SEQUENCE [LARGE SCALE GENOMIC DNA]</scope>
    <source>
        <strain evidence="2">CBS 288.86</strain>
    </source>
</reference>
<dbReference type="Gene3D" id="3.40.50.1820">
    <property type="entry name" value="alpha/beta hydrolase"/>
    <property type="match status" value="1"/>
</dbReference>
<dbReference type="InterPro" id="IPR029058">
    <property type="entry name" value="AB_hydrolase_fold"/>
</dbReference>
<sequence>MDTITLLQGDPDSNLTPLILVHAISGLALPYFALGPLSEIEEDRPVYGISSPMFTSTLANPPGDTLSQMAEEYVTTVRREIQPFGPYLLGGWSMGGMIAMEMAAILQAQGDEVPHVILIDSVNPRYFPAFQDKKQHDIQAALTYNAIATRMNAPAIPLFQCGLFEDDYYSSSGDESNNDSDTEEFAEDLSVPEMLGRMRKHIHQGLGVLASQKSRVDEFDFSETEVTLIRCTVRESIDSLVNDRRKILAQKRSQDNTLLWPAENFKSFKTLTIDATHDGCFDAEHADELTFLVKDVLDNLEY</sequence>
<dbReference type="Pfam" id="PF00975">
    <property type="entry name" value="Thioesterase"/>
    <property type="match status" value="1"/>
</dbReference>
<protein>
    <recommendedName>
        <fullName evidence="1">Thioesterase domain-containing protein</fullName>
    </recommendedName>
</protein>
<dbReference type="EMBL" id="KK207942">
    <property type="protein sequence ID" value="EZF47526.1"/>
    <property type="molecule type" value="Genomic_DNA"/>
</dbReference>
<evidence type="ECO:0000259" key="1">
    <source>
        <dbReference type="Pfam" id="PF00975"/>
    </source>
</evidence>
<dbReference type="SUPFAM" id="SSF53474">
    <property type="entry name" value="alpha/beta-Hydrolases"/>
    <property type="match status" value="1"/>
</dbReference>
<feature type="domain" description="Thioesterase" evidence="1">
    <location>
        <begin position="17"/>
        <end position="132"/>
    </location>
</feature>